<feature type="compositionally biased region" description="Polar residues" evidence="1">
    <location>
        <begin position="116"/>
        <end position="125"/>
    </location>
</feature>
<proteinExistence type="predicted"/>
<feature type="region of interest" description="Disordered" evidence="1">
    <location>
        <begin position="1"/>
        <end position="244"/>
    </location>
</feature>
<dbReference type="EMBL" id="ML119864">
    <property type="protein sequence ID" value="RPA72372.1"/>
    <property type="molecule type" value="Genomic_DNA"/>
</dbReference>
<gene>
    <name evidence="2" type="ORF">BJ508DRAFT_314795</name>
</gene>
<feature type="compositionally biased region" description="Polar residues" evidence="1">
    <location>
        <begin position="406"/>
        <end position="415"/>
    </location>
</feature>
<organism evidence="2 3">
    <name type="scientific">Ascobolus immersus RN42</name>
    <dbReference type="NCBI Taxonomy" id="1160509"/>
    <lineage>
        <taxon>Eukaryota</taxon>
        <taxon>Fungi</taxon>
        <taxon>Dikarya</taxon>
        <taxon>Ascomycota</taxon>
        <taxon>Pezizomycotina</taxon>
        <taxon>Pezizomycetes</taxon>
        <taxon>Pezizales</taxon>
        <taxon>Ascobolaceae</taxon>
        <taxon>Ascobolus</taxon>
    </lineage>
</organism>
<evidence type="ECO:0000313" key="2">
    <source>
        <dbReference type="EMBL" id="RPA72372.1"/>
    </source>
</evidence>
<feature type="region of interest" description="Disordered" evidence="1">
    <location>
        <begin position="406"/>
        <end position="442"/>
    </location>
</feature>
<feature type="compositionally biased region" description="Basic and acidic residues" evidence="1">
    <location>
        <begin position="416"/>
        <end position="425"/>
    </location>
</feature>
<feature type="compositionally biased region" description="Basic and acidic residues" evidence="1">
    <location>
        <begin position="126"/>
        <end position="142"/>
    </location>
</feature>
<reference evidence="2 3" key="1">
    <citation type="journal article" date="2018" name="Nat. Ecol. Evol.">
        <title>Pezizomycetes genomes reveal the molecular basis of ectomycorrhizal truffle lifestyle.</title>
        <authorList>
            <person name="Murat C."/>
            <person name="Payen T."/>
            <person name="Noel B."/>
            <person name="Kuo A."/>
            <person name="Morin E."/>
            <person name="Chen J."/>
            <person name="Kohler A."/>
            <person name="Krizsan K."/>
            <person name="Balestrini R."/>
            <person name="Da Silva C."/>
            <person name="Montanini B."/>
            <person name="Hainaut M."/>
            <person name="Levati E."/>
            <person name="Barry K.W."/>
            <person name="Belfiori B."/>
            <person name="Cichocki N."/>
            <person name="Clum A."/>
            <person name="Dockter R.B."/>
            <person name="Fauchery L."/>
            <person name="Guy J."/>
            <person name="Iotti M."/>
            <person name="Le Tacon F."/>
            <person name="Lindquist E.A."/>
            <person name="Lipzen A."/>
            <person name="Malagnac F."/>
            <person name="Mello A."/>
            <person name="Molinier V."/>
            <person name="Miyauchi S."/>
            <person name="Poulain J."/>
            <person name="Riccioni C."/>
            <person name="Rubini A."/>
            <person name="Sitrit Y."/>
            <person name="Splivallo R."/>
            <person name="Traeger S."/>
            <person name="Wang M."/>
            <person name="Zifcakova L."/>
            <person name="Wipf D."/>
            <person name="Zambonelli A."/>
            <person name="Paolocci F."/>
            <person name="Nowrousian M."/>
            <person name="Ottonello S."/>
            <person name="Baldrian P."/>
            <person name="Spatafora J.W."/>
            <person name="Henrissat B."/>
            <person name="Nagy L.G."/>
            <person name="Aury J.M."/>
            <person name="Wincker P."/>
            <person name="Grigoriev I.V."/>
            <person name="Bonfante P."/>
            <person name="Martin F.M."/>
        </authorList>
    </citation>
    <scope>NUCLEOTIDE SEQUENCE [LARGE SCALE GENOMIC DNA]</scope>
    <source>
        <strain evidence="2 3">RN42</strain>
    </source>
</reference>
<name>A0A3N4HDK9_ASCIM</name>
<sequence>MSRRRAAANDPETLRNILRDFDAGKISGDGIPIGPAIGSSVPIPPTQFPAPPGPTQTSHPGASPIAAPETQPENPKQPAKTHRNSTSKRKPSTASGPDEADAETDTSNARGKGSSKRTGQPSKPATDSKTDDRKAGKKPKPEAEDDESASASTSTQRKRKRKPENIDDSASNSTHRKTKKKKEEDDNDIPSSTQRNAKKKKDNEESDAAPSTQKRGKQKKESTTETREDTPAPTRSSKTAIPTKVPDKRIEAYLFDTEATRRLAEINEQKIEQYGQPMKRTVTFRPTCYYSDDEHSGSCQVVYISNDNDLSCVQNKPDFSAATPESPLLVRIRMFEFFTQGWGPVVVPAEEGKEKDIMGYVKDPKDIVRGLLSGTHQLYGNLCWEETLDFGATTIVQGRIKFSCSTCPARSASSNKVERPDDESVQKPSDQAHGGSRFKTRK</sequence>
<accession>A0A3N4HDK9</accession>
<keyword evidence="3" id="KW-1185">Reference proteome</keyword>
<evidence type="ECO:0000313" key="3">
    <source>
        <dbReference type="Proteomes" id="UP000275078"/>
    </source>
</evidence>
<feature type="compositionally biased region" description="Basic residues" evidence="1">
    <location>
        <begin position="79"/>
        <end position="91"/>
    </location>
</feature>
<feature type="compositionally biased region" description="Pro residues" evidence="1">
    <location>
        <begin position="42"/>
        <end position="54"/>
    </location>
</feature>
<protein>
    <submittedName>
        <fullName evidence="2">Uncharacterized protein</fullName>
    </submittedName>
</protein>
<evidence type="ECO:0000256" key="1">
    <source>
        <dbReference type="SAM" id="MobiDB-lite"/>
    </source>
</evidence>
<dbReference type="AlphaFoldDB" id="A0A3N4HDK9"/>
<feature type="compositionally biased region" description="Basic and acidic residues" evidence="1">
    <location>
        <begin position="219"/>
        <end position="230"/>
    </location>
</feature>
<dbReference type="Proteomes" id="UP000275078">
    <property type="component" value="Unassembled WGS sequence"/>
</dbReference>